<feature type="domain" description="Zinc-ribbon" evidence="4">
    <location>
        <begin position="680"/>
        <end position="702"/>
    </location>
</feature>
<evidence type="ECO:0000313" key="6">
    <source>
        <dbReference type="Proteomes" id="UP000187166"/>
    </source>
</evidence>
<gene>
    <name evidence="5" type="ORF">BIV18_09820</name>
</gene>
<keyword evidence="2" id="KW-1133">Transmembrane helix</keyword>
<comment type="caution">
    <text evidence="5">The sequence shown here is derived from an EMBL/GenBank/DDBJ whole genome shotgun (WGS) entry which is preliminary data.</text>
</comment>
<keyword evidence="3" id="KW-0732">Signal</keyword>
<feature type="region of interest" description="Disordered" evidence="1">
    <location>
        <begin position="635"/>
        <end position="675"/>
    </location>
</feature>
<dbReference type="Proteomes" id="UP000187166">
    <property type="component" value="Unassembled WGS sequence"/>
</dbReference>
<organism evidence="5 6">
    <name type="scientific">Peptoniphilus porci</name>
    <dbReference type="NCBI Taxonomy" id="2652280"/>
    <lineage>
        <taxon>Bacteria</taxon>
        <taxon>Bacillati</taxon>
        <taxon>Bacillota</taxon>
        <taxon>Tissierellia</taxon>
        <taxon>Tissierellales</taxon>
        <taxon>Peptoniphilaceae</taxon>
        <taxon>Peptoniphilus</taxon>
    </lineage>
</organism>
<evidence type="ECO:0000256" key="3">
    <source>
        <dbReference type="SAM" id="SignalP"/>
    </source>
</evidence>
<dbReference type="EMBL" id="MJIH01000008">
    <property type="protein sequence ID" value="OLR61641.1"/>
    <property type="molecule type" value="Genomic_DNA"/>
</dbReference>
<keyword evidence="2" id="KW-0472">Membrane</keyword>
<accession>A0A1U7LX39</accession>
<protein>
    <recommendedName>
        <fullName evidence="4">Zinc-ribbon domain-containing protein</fullName>
    </recommendedName>
</protein>
<dbReference type="AlphaFoldDB" id="A0A1U7LX39"/>
<keyword evidence="2" id="KW-0812">Transmembrane</keyword>
<sequence>MTSLKKRILLTSLSLLLLAPQSAFATVDVTNYSFEDYENKIGSLKDHYRMEKEYFYRYFDDFTLGLIYPLVKDEAFDNTRLACYGTKSKEEMENEGNLNCLEQVVHFSLENSKKKYIALRTRKPDSELTYKIYGRTGNEGKCFLEVSHPDYRGLEYSDAVCNMFSQDGVDYIEILFYNREDPEGQGEKNISFRDKKYYKITEKGAEEVSEIPKKAKKYEFQIVREDKDIVDGFSADYEMSNESFTENKYIFSNTYFSYYQDMKSHDMGEYDKFFNSVNEDSMNILKQSMLPLLSRSELSDNGPIDSPDILYFIFQAGLSQIGQFYYYNSSELPGYLFGKKDIYQPIKKAILKEKNRMYNNNENIHIYNLDITPFNEFLKRYYKNKISEEALNDQSGQFYDEGDYVSWETTEHWLNLETKLLNYYTSTFDEDLGDYSIYYEEYKDYSDIMSISEVATYKSYASMRVDILKDEGNISGNKYNLEEEAKDTSTVSIAHSNWPTDNESFEKKHLTKYLIVEKDPKNEKLPFKIVYSTVYPIDKTILKKIVKSDFQPIYQVEEKYKKINYSEENNKPISKKTILERAEEVKADNNKALITKYIGIGGVTLGLLALLYFLKKKGGSKAILDNIEKAKKDREESKKIKEKIKAEQQKARETEEQAKKEKAQTDEQANKQEDKTEVKYCQNCGAKLQANDKFCISCGTKIDRDR</sequence>
<proteinExistence type="predicted"/>
<dbReference type="InterPro" id="IPR026870">
    <property type="entry name" value="Zinc_ribbon_dom"/>
</dbReference>
<evidence type="ECO:0000256" key="2">
    <source>
        <dbReference type="SAM" id="Phobius"/>
    </source>
</evidence>
<dbReference type="STRING" id="1465756.BIV18_09820"/>
<name>A0A1U7LX39_9FIRM</name>
<feature type="transmembrane region" description="Helical" evidence="2">
    <location>
        <begin position="597"/>
        <end position="614"/>
    </location>
</feature>
<evidence type="ECO:0000259" key="4">
    <source>
        <dbReference type="Pfam" id="PF13240"/>
    </source>
</evidence>
<dbReference type="Pfam" id="PF13240">
    <property type="entry name" value="Zn_Ribbon_1"/>
    <property type="match status" value="1"/>
</dbReference>
<feature type="chain" id="PRO_5010560695" description="Zinc-ribbon domain-containing protein" evidence="3">
    <location>
        <begin position="26"/>
        <end position="706"/>
    </location>
</feature>
<evidence type="ECO:0000313" key="5">
    <source>
        <dbReference type="EMBL" id="OLR61641.1"/>
    </source>
</evidence>
<evidence type="ECO:0000256" key="1">
    <source>
        <dbReference type="SAM" id="MobiDB-lite"/>
    </source>
</evidence>
<reference evidence="5 6" key="1">
    <citation type="journal article" date="2016" name="Appl. Environ. Microbiol.">
        <title>Function and Phylogeny of Bacterial Butyryl Coenzyme A:Acetate Transferases and Their Diversity in the Proximal Colon of Swine.</title>
        <authorList>
            <person name="Trachsel J."/>
            <person name="Bayles D.O."/>
            <person name="Looft T."/>
            <person name="Levine U.Y."/>
            <person name="Allen H.K."/>
        </authorList>
    </citation>
    <scope>NUCLEOTIDE SEQUENCE [LARGE SCALE GENOMIC DNA]</scope>
    <source>
        <strain evidence="5 6">35-6-1</strain>
    </source>
</reference>
<feature type="signal peptide" evidence="3">
    <location>
        <begin position="1"/>
        <end position="25"/>
    </location>
</feature>
<keyword evidence="6" id="KW-1185">Reference proteome</keyword>